<dbReference type="AlphaFoldDB" id="A0A9X3ASS7"/>
<sequence length="467" mass="50478">MQAVPLELLINGLTVAAGAALLVERFTELLKQVKERANKFFLERDAEAAKLAALKNAQQQTVLIQQHLQAGHSADLAVLKAAAASDGNTADSHNSDSNNSGENDTEHTAFEQHGAITVIPIPVISGESAALNVFMRLAPLGLGIILAGIFDLHLLAMFTGQSVVDIPTLWAQNNWSGIALQTLDTLLSGLLIGGGSQPVHVLMRFLTTRRLTDSEKQALAQVIDPGEESRIASSADKAAGQNTPVAESRLAGPDIHYVGGVNPQSLEYVHRRAADPDQIVVHHTAMNSALGFNAIVDEFLQQKKWLTGYHCVIMPDGAIRPFCRWDRTGNHAKGHNDHTLGISFHGNFHQQEHDRFANNDGRYGPLTPTPAQLDAGARVIALWLNLYPQMPGQINEAVVPHRALSGANTVCPGNQFPFADLLRRSETYRTAWQASPQAQSELQAFRQKPYIYAQNLNAAVPVAGGSA</sequence>
<reference evidence="3" key="1">
    <citation type="journal article" date="2022" name="Front. Microbiol.">
        <title>Genome-based taxonomic rearrangement of Oceanobacter-related bacteria including the description of Thalassolituus hydrocarbonoclasticus sp. nov. and Thalassolituus pacificus sp. nov. and emended description of the genus Thalassolituus.</title>
        <authorList>
            <person name="Dong C."/>
            <person name="Wei L."/>
            <person name="Wang J."/>
            <person name="Lai Q."/>
            <person name="Huang Z."/>
            <person name="Shao Z."/>
        </authorList>
    </citation>
    <scope>NUCLEOTIDE SEQUENCE</scope>
    <source>
        <strain evidence="3">59MF3M-4</strain>
    </source>
</reference>
<evidence type="ECO:0000313" key="4">
    <source>
        <dbReference type="Proteomes" id="UP001147830"/>
    </source>
</evidence>
<organism evidence="3 4">
    <name type="scientific">Thalassolituus pacificus</name>
    <dbReference type="NCBI Taxonomy" id="2975440"/>
    <lineage>
        <taxon>Bacteria</taxon>
        <taxon>Pseudomonadati</taxon>
        <taxon>Pseudomonadota</taxon>
        <taxon>Gammaproteobacteria</taxon>
        <taxon>Oceanospirillales</taxon>
        <taxon>Oceanospirillaceae</taxon>
        <taxon>Thalassolituus</taxon>
    </lineage>
</organism>
<dbReference type="EMBL" id="JAOANI010000028">
    <property type="protein sequence ID" value="MCT7360755.1"/>
    <property type="molecule type" value="Genomic_DNA"/>
</dbReference>
<accession>A0A9X3ASS7</accession>
<feature type="region of interest" description="Disordered" evidence="1">
    <location>
        <begin position="87"/>
        <end position="106"/>
    </location>
</feature>
<dbReference type="PANTHER" id="PTHR11022">
    <property type="entry name" value="PEPTIDOGLYCAN RECOGNITION PROTEIN"/>
    <property type="match status" value="1"/>
</dbReference>
<protein>
    <submittedName>
        <fullName evidence="3">N-acetylmuramoyl-L-alanine amidase</fullName>
    </submittedName>
</protein>
<feature type="domain" description="N-acetylmuramoyl-L-alanine amidase" evidence="2">
    <location>
        <begin position="266"/>
        <end position="413"/>
    </location>
</feature>
<feature type="compositionally biased region" description="Polar residues" evidence="1">
    <location>
        <begin position="87"/>
        <end position="102"/>
    </location>
</feature>
<keyword evidence="4" id="KW-1185">Reference proteome</keyword>
<dbReference type="InterPro" id="IPR036505">
    <property type="entry name" value="Amidase/PGRP_sf"/>
</dbReference>
<dbReference type="GO" id="GO:0008745">
    <property type="term" value="F:N-acetylmuramoyl-L-alanine amidase activity"/>
    <property type="evidence" value="ECO:0007669"/>
    <property type="project" value="InterPro"/>
</dbReference>
<dbReference type="Pfam" id="PF01510">
    <property type="entry name" value="Amidase_2"/>
    <property type="match status" value="1"/>
</dbReference>
<evidence type="ECO:0000313" key="3">
    <source>
        <dbReference type="EMBL" id="MCT7360755.1"/>
    </source>
</evidence>
<dbReference type="CDD" id="cd06583">
    <property type="entry name" value="PGRP"/>
    <property type="match status" value="1"/>
</dbReference>
<proteinExistence type="predicted"/>
<reference evidence="3" key="2">
    <citation type="submission" date="2022-08" db="EMBL/GenBank/DDBJ databases">
        <authorList>
            <person name="Dong C."/>
        </authorList>
    </citation>
    <scope>NUCLEOTIDE SEQUENCE</scope>
    <source>
        <strain evidence="3">59MF3M-4</strain>
    </source>
</reference>
<dbReference type="SUPFAM" id="SSF55846">
    <property type="entry name" value="N-acetylmuramoyl-L-alanine amidase-like"/>
    <property type="match status" value="1"/>
</dbReference>
<evidence type="ECO:0000256" key="1">
    <source>
        <dbReference type="SAM" id="MobiDB-lite"/>
    </source>
</evidence>
<dbReference type="SMART" id="SM00644">
    <property type="entry name" value="Ami_2"/>
    <property type="match status" value="1"/>
</dbReference>
<gene>
    <name evidence="3" type="ORF">NYR02_17175</name>
</gene>
<name>A0A9X3ASS7_9GAMM</name>
<dbReference type="InterPro" id="IPR015510">
    <property type="entry name" value="PGRP"/>
</dbReference>
<dbReference type="Proteomes" id="UP001147830">
    <property type="component" value="Unassembled WGS sequence"/>
</dbReference>
<evidence type="ECO:0000259" key="2">
    <source>
        <dbReference type="SMART" id="SM00644"/>
    </source>
</evidence>
<dbReference type="InterPro" id="IPR002502">
    <property type="entry name" value="Amidase_domain"/>
</dbReference>
<dbReference type="RefSeq" id="WP_260977578.1">
    <property type="nucleotide sequence ID" value="NZ_JAOANI010000028.1"/>
</dbReference>
<dbReference type="Gene3D" id="3.40.80.10">
    <property type="entry name" value="Peptidoglycan recognition protein-like"/>
    <property type="match status" value="1"/>
</dbReference>
<comment type="caution">
    <text evidence="3">The sequence shown here is derived from an EMBL/GenBank/DDBJ whole genome shotgun (WGS) entry which is preliminary data.</text>
</comment>
<dbReference type="GO" id="GO:0009253">
    <property type="term" value="P:peptidoglycan catabolic process"/>
    <property type="evidence" value="ECO:0007669"/>
    <property type="project" value="InterPro"/>
</dbReference>
<dbReference type="PANTHER" id="PTHR11022:SF41">
    <property type="entry name" value="PEPTIDOGLYCAN-RECOGNITION PROTEIN LC-RELATED"/>
    <property type="match status" value="1"/>
</dbReference>